<reference evidence="1" key="1">
    <citation type="submission" date="2020-11" db="EMBL/GenBank/DDBJ databases">
        <authorList>
            <person name="Tran Van P."/>
        </authorList>
    </citation>
    <scope>NUCLEOTIDE SEQUENCE</scope>
</reference>
<gene>
    <name evidence="1" type="ORF">OSB1V03_LOCUS5821</name>
</gene>
<organism evidence="1">
    <name type="scientific">Medioppia subpectinata</name>
    <dbReference type="NCBI Taxonomy" id="1979941"/>
    <lineage>
        <taxon>Eukaryota</taxon>
        <taxon>Metazoa</taxon>
        <taxon>Ecdysozoa</taxon>
        <taxon>Arthropoda</taxon>
        <taxon>Chelicerata</taxon>
        <taxon>Arachnida</taxon>
        <taxon>Acari</taxon>
        <taxon>Acariformes</taxon>
        <taxon>Sarcoptiformes</taxon>
        <taxon>Oribatida</taxon>
        <taxon>Brachypylina</taxon>
        <taxon>Oppioidea</taxon>
        <taxon>Oppiidae</taxon>
        <taxon>Medioppia</taxon>
    </lineage>
</organism>
<sequence length="78" mass="8895">MRYFKSGLKCDFNGLNPNIITPNTAVNEFKLFYENKRLVSAECLKLHDIQHLSGECKTFAEKEEQLNDSNTAGQQEAL</sequence>
<proteinExistence type="predicted"/>
<dbReference type="AlphaFoldDB" id="A0A7R9PYE2"/>
<dbReference type="EMBL" id="CAJPIZ010003027">
    <property type="protein sequence ID" value="CAG2105816.1"/>
    <property type="molecule type" value="Genomic_DNA"/>
</dbReference>
<dbReference type="Proteomes" id="UP000759131">
    <property type="component" value="Unassembled WGS sequence"/>
</dbReference>
<name>A0A7R9PYE2_9ACAR</name>
<protein>
    <submittedName>
        <fullName evidence="1">Uncharacterized protein</fullName>
    </submittedName>
</protein>
<keyword evidence="2" id="KW-1185">Reference proteome</keyword>
<evidence type="ECO:0000313" key="1">
    <source>
        <dbReference type="EMBL" id="CAD7625386.1"/>
    </source>
</evidence>
<dbReference type="OrthoDB" id="354304at2759"/>
<dbReference type="EMBL" id="OC857602">
    <property type="protein sequence ID" value="CAD7625386.1"/>
    <property type="molecule type" value="Genomic_DNA"/>
</dbReference>
<accession>A0A7R9PYE2</accession>
<evidence type="ECO:0000313" key="2">
    <source>
        <dbReference type="Proteomes" id="UP000759131"/>
    </source>
</evidence>